<dbReference type="InterPro" id="IPR006598">
    <property type="entry name" value="CAP10"/>
</dbReference>
<comment type="caution">
    <text evidence="3">The sequence shown here is derived from an EMBL/GenBank/DDBJ whole genome shotgun (WGS) entry which is preliminary data.</text>
</comment>
<organism evidence="3 4">
    <name type="scientific">Geofilum rubicundum JCM 15548</name>
    <dbReference type="NCBI Taxonomy" id="1236989"/>
    <lineage>
        <taxon>Bacteria</taxon>
        <taxon>Pseudomonadati</taxon>
        <taxon>Bacteroidota</taxon>
        <taxon>Bacteroidia</taxon>
        <taxon>Marinilabiliales</taxon>
        <taxon>Marinilabiliaceae</taxon>
        <taxon>Geofilum</taxon>
    </lineage>
</organism>
<name>A0A0E9LSY3_9BACT</name>
<dbReference type="PANTHER" id="PTHR12203">
    <property type="entry name" value="KDEL LYS-ASP-GLU-LEU CONTAINING - RELATED"/>
    <property type="match status" value="1"/>
</dbReference>
<dbReference type="OrthoDB" id="767964at2"/>
<sequence length="314" mass="37472">MGKNKFGYYFRNYLRLLAPRGVFQGEYRRILSQVQEGDQENLLKRVNYYNKLLPGAELNLDESTRIGDFRYRHQLKTYFFDLIKYLRYFPENCRFQYRFGDITEVPSEPAFVKSRPVGNDNRNSVLLKLNEVRHFNFVKDRIPFEEKENRLFGRAKVFKLQPHRELFLEKYFNHPLCDIGKINDDGRNPQWLVSKASIRQHLKCKFILCLEGNDVATNLKWVMSSNSLAVMPIPKFETWFMEGALIPDYHYVAIADDFSDLEEKLNYYMENTDQALKIIENAHRHVTPFLDKKQEEIIALFTIQHYFKRTMQSC</sequence>
<gene>
    <name evidence="3" type="ORF">JCM15548_1340</name>
</gene>
<feature type="domain" description="Glycosyl transferase CAP10" evidence="2">
    <location>
        <begin position="165"/>
        <end position="292"/>
    </location>
</feature>
<evidence type="ECO:0000256" key="1">
    <source>
        <dbReference type="ARBA" id="ARBA00022679"/>
    </source>
</evidence>
<reference evidence="3 4" key="1">
    <citation type="journal article" date="2015" name="Microbes Environ.">
        <title>Distribution and evolution of nitrogen fixation genes in the phylum bacteroidetes.</title>
        <authorList>
            <person name="Inoue J."/>
            <person name="Oshima K."/>
            <person name="Suda W."/>
            <person name="Sakamoto M."/>
            <person name="Iino T."/>
            <person name="Noda S."/>
            <person name="Hongoh Y."/>
            <person name="Hattori M."/>
            <person name="Ohkuma M."/>
        </authorList>
    </citation>
    <scope>NUCLEOTIDE SEQUENCE [LARGE SCALE GENOMIC DNA]</scope>
    <source>
        <strain evidence="3">JCM 15548</strain>
    </source>
</reference>
<dbReference type="GO" id="GO:0016740">
    <property type="term" value="F:transferase activity"/>
    <property type="evidence" value="ECO:0007669"/>
    <property type="project" value="UniProtKB-KW"/>
</dbReference>
<proteinExistence type="predicted"/>
<dbReference type="STRING" id="1236989.JCM15548_1340"/>
<keyword evidence="1" id="KW-0808">Transferase</keyword>
<protein>
    <submittedName>
        <fullName evidence="3">Lipopolysaccharide core biosynthesis protein LpsA</fullName>
    </submittedName>
</protein>
<dbReference type="Proteomes" id="UP000032900">
    <property type="component" value="Unassembled WGS sequence"/>
</dbReference>
<evidence type="ECO:0000313" key="3">
    <source>
        <dbReference type="EMBL" id="GAO28266.1"/>
    </source>
</evidence>
<dbReference type="InterPro" id="IPR051091">
    <property type="entry name" value="O-Glucosyltr/Glycosyltrsf_90"/>
</dbReference>
<dbReference type="AlphaFoldDB" id="A0A0E9LSY3"/>
<dbReference type="RefSeq" id="WP_062122118.1">
    <property type="nucleotide sequence ID" value="NZ_BAZW01000002.1"/>
</dbReference>
<evidence type="ECO:0000259" key="2">
    <source>
        <dbReference type="Pfam" id="PF05686"/>
    </source>
</evidence>
<accession>A0A0E9LSY3</accession>
<dbReference type="EMBL" id="BAZW01000002">
    <property type="protein sequence ID" value="GAO28266.1"/>
    <property type="molecule type" value="Genomic_DNA"/>
</dbReference>
<dbReference type="PANTHER" id="PTHR12203:SF35">
    <property type="entry name" value="PROTEIN O-GLUCOSYLTRANSFERASE 1"/>
    <property type="match status" value="1"/>
</dbReference>
<keyword evidence="4" id="KW-1185">Reference proteome</keyword>
<evidence type="ECO:0000313" key="4">
    <source>
        <dbReference type="Proteomes" id="UP000032900"/>
    </source>
</evidence>
<dbReference type="Pfam" id="PF05686">
    <property type="entry name" value="Glyco_transf_90"/>
    <property type="match status" value="1"/>
</dbReference>